<dbReference type="GO" id="GO:0004067">
    <property type="term" value="F:asparaginase activity"/>
    <property type="evidence" value="ECO:0007669"/>
    <property type="project" value="UniProtKB-UniRule"/>
</dbReference>
<dbReference type="EMBL" id="JALLAZ020001361">
    <property type="protein sequence ID" value="KAL3776303.1"/>
    <property type="molecule type" value="Genomic_DNA"/>
</dbReference>
<dbReference type="InterPro" id="IPR037152">
    <property type="entry name" value="L-asparaginase_N_sf"/>
</dbReference>
<dbReference type="Gene3D" id="3.40.50.1170">
    <property type="entry name" value="L-asparaginase, N-terminal domain"/>
    <property type="match status" value="1"/>
</dbReference>
<dbReference type="AlphaFoldDB" id="A0ABD3NL98"/>
<dbReference type="SUPFAM" id="SSF53774">
    <property type="entry name" value="Glutaminase/Asparaginase"/>
    <property type="match status" value="1"/>
</dbReference>
<dbReference type="InterPro" id="IPR027474">
    <property type="entry name" value="L-asparaginase_N"/>
</dbReference>
<reference evidence="2 3" key="1">
    <citation type="submission" date="2024-10" db="EMBL/GenBank/DDBJ databases">
        <title>Updated reference genomes for cyclostephanoid diatoms.</title>
        <authorList>
            <person name="Roberts W.R."/>
            <person name="Alverson A.J."/>
        </authorList>
    </citation>
    <scope>NUCLEOTIDE SEQUENCE [LARGE SCALE GENOMIC DNA]</scope>
    <source>
        <strain evidence="2 3">AJA276-08</strain>
    </source>
</reference>
<keyword evidence="3" id="KW-1185">Reference proteome</keyword>
<dbReference type="PROSITE" id="PS51732">
    <property type="entry name" value="ASN_GLN_ASE_3"/>
    <property type="match status" value="1"/>
</dbReference>
<organism evidence="2 3">
    <name type="scientific">Stephanodiscus triporus</name>
    <dbReference type="NCBI Taxonomy" id="2934178"/>
    <lineage>
        <taxon>Eukaryota</taxon>
        <taxon>Sar</taxon>
        <taxon>Stramenopiles</taxon>
        <taxon>Ochrophyta</taxon>
        <taxon>Bacillariophyta</taxon>
        <taxon>Coscinodiscophyceae</taxon>
        <taxon>Thalassiosirophycidae</taxon>
        <taxon>Stephanodiscales</taxon>
        <taxon>Stephanodiscaceae</taxon>
        <taxon>Stephanodiscus</taxon>
    </lineage>
</organism>
<dbReference type="PIRSF" id="PIRSF500176">
    <property type="entry name" value="L_ASNase"/>
    <property type="match status" value="1"/>
</dbReference>
<feature type="domain" description="L-asparaginase N-terminal" evidence="1">
    <location>
        <begin position="8"/>
        <end position="169"/>
    </location>
</feature>
<protein>
    <recommendedName>
        <fullName evidence="1">L-asparaginase N-terminal domain-containing protein</fullName>
    </recommendedName>
</protein>
<proteinExistence type="predicted"/>
<dbReference type="Pfam" id="PF00710">
    <property type="entry name" value="Asparaginase"/>
    <property type="match status" value="1"/>
</dbReference>
<sequence>MLASDGNHVHIFSMGGTIDKDYPRLTAGYAFEYGHEPAASRILKTHPNLGISFDVTSVCRMDSLDMSDLDRNLLLDAVCKILAQRPQCSHHARIVITHGTDTMIETAQFVQKRIKDNAVIAFTGATKPERFVDSDASFNLGCAIAATSVCSAGSVVICMNGNVVPAGKCIRDEKSGLFHIADGNEMMTTG</sequence>
<dbReference type="InterPro" id="IPR006034">
    <property type="entry name" value="Asparaginase/glutaminase-like"/>
</dbReference>
<evidence type="ECO:0000313" key="2">
    <source>
        <dbReference type="EMBL" id="KAL3776303.1"/>
    </source>
</evidence>
<comment type="caution">
    <text evidence="2">The sequence shown here is derived from an EMBL/GenBank/DDBJ whole genome shotgun (WGS) entry which is preliminary data.</text>
</comment>
<dbReference type="PIRSF" id="PIRSF001220">
    <property type="entry name" value="L-ASNase_gatD"/>
    <property type="match status" value="1"/>
</dbReference>
<dbReference type="InterPro" id="IPR036152">
    <property type="entry name" value="Asp/glu_Ase-like_sf"/>
</dbReference>
<dbReference type="PRINTS" id="PR00139">
    <property type="entry name" value="ASNGLNASE"/>
</dbReference>
<name>A0ABD3NL98_9STRA</name>
<accession>A0ABD3NL98</accession>
<dbReference type="Proteomes" id="UP001530315">
    <property type="component" value="Unassembled WGS sequence"/>
</dbReference>
<gene>
    <name evidence="2" type="ORF">ACHAW5_002612</name>
</gene>
<evidence type="ECO:0000313" key="3">
    <source>
        <dbReference type="Proteomes" id="UP001530315"/>
    </source>
</evidence>
<evidence type="ECO:0000259" key="1">
    <source>
        <dbReference type="Pfam" id="PF00710"/>
    </source>
</evidence>